<evidence type="ECO:0000256" key="3">
    <source>
        <dbReference type="ARBA" id="ARBA00022475"/>
    </source>
</evidence>
<evidence type="ECO:0000256" key="6">
    <source>
        <dbReference type="ARBA" id="ARBA00023136"/>
    </source>
</evidence>
<keyword evidence="10" id="KW-1185">Reference proteome</keyword>
<dbReference type="PROSITE" id="PS50928">
    <property type="entry name" value="ABC_TM1"/>
    <property type="match status" value="1"/>
</dbReference>
<gene>
    <name evidence="9" type="ORF">TVG0211687</name>
</gene>
<dbReference type="Proteomes" id="UP000001017">
    <property type="component" value="Chromosome"/>
</dbReference>
<reference evidence="9 10" key="1">
    <citation type="journal article" date="1999" name="Proc. Jpn. Acad.">
        <title>Determination of the complete genomic DNA sequence of Thermoplasma volvanium GSS1.</title>
        <authorList>
            <person name="Kawashima T."/>
            <person name="Yamamoto Y."/>
            <person name="Aramaki H."/>
            <person name="Nunoshiba T."/>
            <person name="Kawamoto T."/>
            <person name="Watanabe K."/>
            <person name="Yamazaki M."/>
            <person name="Kanehori K."/>
            <person name="Amano N."/>
            <person name="Ohya Y."/>
            <person name="Makino K."/>
            <person name="Suzuki M."/>
        </authorList>
    </citation>
    <scope>NUCLEOTIDE SEQUENCE [LARGE SCALE GENOMIC DNA]</scope>
    <source>
        <strain evidence="10">ATCC 51530 / DSM 4299 / JCM 9571 / NBRC 15438 / GSS1</strain>
    </source>
</reference>
<dbReference type="PANTHER" id="PTHR43005:SF1">
    <property type="entry name" value="SPERMIDINE_PUTRESCINE TRANSPORT SYSTEM PERMEASE PROTEIN"/>
    <property type="match status" value="1"/>
</dbReference>
<dbReference type="PaxDb" id="273116-14324419"/>
<feature type="transmembrane region" description="Helical" evidence="7">
    <location>
        <begin position="263"/>
        <end position="290"/>
    </location>
</feature>
<comment type="similarity">
    <text evidence="7">Belongs to the binding-protein-dependent transport system permease family.</text>
</comment>
<dbReference type="OrthoDB" id="45815at2157"/>
<dbReference type="EMBL" id="BA000011">
    <property type="protein sequence ID" value="BAB59347.1"/>
    <property type="molecule type" value="Genomic_DNA"/>
</dbReference>
<reference evidence="9 10" key="2">
    <citation type="journal article" date="2000" name="Proc. Natl. Acad. Sci. U.S.A.">
        <title>Archaeal adaptation to higher temperatures revealed by genomic sequence of Thermoplasma volcanium.</title>
        <authorList>
            <person name="Kawashima T."/>
            <person name="Amano N."/>
            <person name="Koike H."/>
            <person name="Makino S."/>
            <person name="Higuchi S."/>
            <person name="Kawashima-Ohya Y."/>
            <person name="Watanabe K."/>
            <person name="Yamazaki M."/>
            <person name="Kanehori K."/>
            <person name="Kawamoto T."/>
            <person name="Nunoshiba T."/>
            <person name="Yamamoto Y."/>
            <person name="Aramaki H."/>
            <person name="Makino K."/>
            <person name="Suzuki M."/>
        </authorList>
    </citation>
    <scope>NUCLEOTIDE SEQUENCE [LARGE SCALE GENOMIC DNA]</scope>
    <source>
        <strain evidence="10">ATCC 51530 / DSM 4299 / JCM 9571 / NBRC 15438 / GSS1</strain>
    </source>
</reference>
<dbReference type="PhylomeDB" id="Q97C98"/>
<feature type="transmembrane region" description="Helical" evidence="7">
    <location>
        <begin position="225"/>
        <end position="243"/>
    </location>
</feature>
<evidence type="ECO:0000256" key="5">
    <source>
        <dbReference type="ARBA" id="ARBA00022989"/>
    </source>
</evidence>
<evidence type="ECO:0000256" key="1">
    <source>
        <dbReference type="ARBA" id="ARBA00004651"/>
    </source>
</evidence>
<keyword evidence="3" id="KW-1003">Cell membrane</keyword>
<comment type="subcellular location">
    <subcellularLocation>
        <location evidence="1 7">Cell membrane</location>
        <topology evidence="1 7">Multi-pass membrane protein</topology>
    </subcellularLocation>
</comment>
<keyword evidence="4 7" id="KW-0812">Transmembrane</keyword>
<dbReference type="InterPro" id="IPR035906">
    <property type="entry name" value="MetI-like_sf"/>
</dbReference>
<dbReference type="AlphaFoldDB" id="Q97C98"/>
<dbReference type="InterPro" id="IPR000515">
    <property type="entry name" value="MetI-like"/>
</dbReference>
<evidence type="ECO:0000256" key="2">
    <source>
        <dbReference type="ARBA" id="ARBA00022448"/>
    </source>
</evidence>
<dbReference type="Pfam" id="PF00528">
    <property type="entry name" value="BPD_transp_1"/>
    <property type="match status" value="1"/>
</dbReference>
<feature type="transmembrane region" description="Helical" evidence="7">
    <location>
        <begin position="15"/>
        <end position="36"/>
    </location>
</feature>
<evidence type="ECO:0000256" key="4">
    <source>
        <dbReference type="ARBA" id="ARBA00022692"/>
    </source>
</evidence>
<sequence>MQRISGRNSILKKNAIFLILIPSFIYLIIFFIYPIFLSFKYSFTNLSLYDINKYSFIGFTNYVDLFKSDLFLKSIYITIIFLVVSAIIGQMFLGSILAYLLTLTHKYFKTVVTTIILIAWATPQVTAGIMWYSTLSYIPEGTINVILKNMGFHPIDFFSIHNAIYSIIIANIWIGLGFSVLIFLGGIQSIDPSIIKASYIDGAKPFRRFFSIIFPLLKTNIITDLLLITLFTLGTFTLIYVLTAGGPAGSTELLTIYQYETGFSLFSLGLANAIGVIIIIIALVLSLIYLRFIKVS</sequence>
<dbReference type="GO" id="GO:0005886">
    <property type="term" value="C:plasma membrane"/>
    <property type="evidence" value="ECO:0007669"/>
    <property type="project" value="UniProtKB-SubCell"/>
</dbReference>
<evidence type="ECO:0000313" key="10">
    <source>
        <dbReference type="Proteomes" id="UP000001017"/>
    </source>
</evidence>
<dbReference type="STRING" id="273116.gene:9380975"/>
<feature type="transmembrane region" description="Helical" evidence="7">
    <location>
        <begin position="163"/>
        <end position="187"/>
    </location>
</feature>
<evidence type="ECO:0000313" key="9">
    <source>
        <dbReference type="EMBL" id="BAB59347.1"/>
    </source>
</evidence>
<feature type="domain" description="ABC transmembrane type-1" evidence="8">
    <location>
        <begin position="76"/>
        <end position="289"/>
    </location>
</feature>
<keyword evidence="5 7" id="KW-1133">Transmembrane helix</keyword>
<protein>
    <submittedName>
        <fullName evidence="9">ABC transport system permease protein P1P2A</fullName>
    </submittedName>
</protein>
<evidence type="ECO:0000259" key="8">
    <source>
        <dbReference type="PROSITE" id="PS50928"/>
    </source>
</evidence>
<dbReference type="CDD" id="cd06261">
    <property type="entry name" value="TM_PBP2"/>
    <property type="match status" value="1"/>
</dbReference>
<keyword evidence="2 7" id="KW-0813">Transport</keyword>
<dbReference type="PANTHER" id="PTHR43005">
    <property type="entry name" value="BLR7065 PROTEIN"/>
    <property type="match status" value="1"/>
</dbReference>
<feature type="transmembrane region" description="Helical" evidence="7">
    <location>
        <begin position="75"/>
        <end position="99"/>
    </location>
</feature>
<proteinExistence type="inferred from homology"/>
<dbReference type="HOGENOM" id="CLU_016047_0_3_2"/>
<evidence type="ECO:0000256" key="7">
    <source>
        <dbReference type="RuleBase" id="RU363032"/>
    </source>
</evidence>
<dbReference type="KEGG" id="tvo:TVG0211687"/>
<name>Q97C98_THEVO</name>
<accession>Q97C98</accession>
<dbReference type="Gene3D" id="1.10.3720.10">
    <property type="entry name" value="MetI-like"/>
    <property type="match status" value="1"/>
</dbReference>
<organism evidence="9 10">
    <name type="scientific">Thermoplasma volcanium (strain ATCC 51530 / DSM 4299 / JCM 9571 / NBRC 15438 / GSS1)</name>
    <dbReference type="NCBI Taxonomy" id="273116"/>
    <lineage>
        <taxon>Archaea</taxon>
        <taxon>Methanobacteriati</taxon>
        <taxon>Thermoplasmatota</taxon>
        <taxon>Thermoplasmata</taxon>
        <taxon>Thermoplasmatales</taxon>
        <taxon>Thermoplasmataceae</taxon>
        <taxon>Thermoplasma</taxon>
    </lineage>
</organism>
<dbReference type="SUPFAM" id="SSF161098">
    <property type="entry name" value="MetI-like"/>
    <property type="match status" value="1"/>
</dbReference>
<feature type="transmembrane region" description="Helical" evidence="7">
    <location>
        <begin position="111"/>
        <end position="132"/>
    </location>
</feature>
<dbReference type="eggNOG" id="arCOG00157">
    <property type="taxonomic scope" value="Archaea"/>
</dbReference>
<keyword evidence="6 7" id="KW-0472">Membrane</keyword>
<dbReference type="GO" id="GO:0055085">
    <property type="term" value="P:transmembrane transport"/>
    <property type="evidence" value="ECO:0007669"/>
    <property type="project" value="InterPro"/>
</dbReference>